<feature type="transmembrane region" description="Helical" evidence="8">
    <location>
        <begin position="6"/>
        <end position="24"/>
    </location>
</feature>
<comment type="similarity">
    <text evidence="2">Belongs to the monovalent cation:proton antiporter 2 (CPA2) transporter (TC 2.A.37) family.</text>
</comment>
<keyword evidence="6 8" id="KW-1133">Transmembrane helix</keyword>
<feature type="transmembrane region" description="Helical" evidence="8">
    <location>
        <begin position="514"/>
        <end position="532"/>
    </location>
</feature>
<keyword evidence="4" id="KW-0630">Potassium</keyword>
<keyword evidence="4" id="KW-0406">Ion transport</keyword>
<feature type="transmembrane region" description="Helical" evidence="8">
    <location>
        <begin position="150"/>
        <end position="174"/>
    </location>
</feature>
<dbReference type="PANTHER" id="PTHR42751:SF3">
    <property type="entry name" value="SODIUM_GLUTAMATE SYMPORTER"/>
    <property type="match status" value="1"/>
</dbReference>
<dbReference type="SUPFAM" id="SSF116726">
    <property type="entry name" value="TrkA C-terminal domain-like"/>
    <property type="match status" value="2"/>
</dbReference>
<dbReference type="GO" id="GO:0008324">
    <property type="term" value="F:monoatomic cation transmembrane transporter activity"/>
    <property type="evidence" value="ECO:0007669"/>
    <property type="project" value="InterPro"/>
</dbReference>
<evidence type="ECO:0000259" key="9">
    <source>
        <dbReference type="PROSITE" id="PS51202"/>
    </source>
</evidence>
<reference evidence="10 11" key="1">
    <citation type="submission" date="2020-07" db="EMBL/GenBank/DDBJ databases">
        <authorList>
            <person name="Feng X."/>
        </authorList>
    </citation>
    <scope>NUCLEOTIDE SEQUENCE [LARGE SCALE GENOMIC DNA]</scope>
    <source>
        <strain evidence="10 11">JCM31066</strain>
    </source>
</reference>
<feature type="transmembrane region" description="Helical" evidence="8">
    <location>
        <begin position="59"/>
        <end position="77"/>
    </location>
</feature>
<feature type="transmembrane region" description="Helical" evidence="8">
    <location>
        <begin position="119"/>
        <end position="138"/>
    </location>
</feature>
<sequence>MNHGSLINDLAIVLICAASVSLIFQRIKLPVFLGYLVSGFLISPNLWEESPIHDLATVNELSELGVVFLMFYIGLEFDLRRLRRVMGPAVLAVTLQTVVLLFLGAQIAPLLGWTPVQGIFLGSLLAISSSMVTVAVLRDLGRLDKPHAQLAVGVLILEDILAVTLLVVLSGVAVSGAVSFFAVGKITFFIAVFVVVTYYVGKLAAPHFLNILNRVGSIELITLSVVALMLGVSVIAMELQFSEALGAFLAGSILSQTPLAHRIENATEPLRNIFCAVFFVAIGMLIEPHLLLTNWELILGLSVLVVLIKTITVWVGFFLAGQNPDTSFRAAVAKAQIGEFSFIIAAMGQKTGVTGDGLVAVAVGVSLLSTLMALGLTVESDVIYKKVSTRMPRGLVTLGRFYRNFYDDVHQHIGRNYFLKLAKRPALQILFTFLLLNGIILLAYMISRYISTHDNFASTRIWAVPVTWWAAALLCLPGISSILRNLNVMIMLLTDALFSNSVERQYFHGRLRNIMNAFLLAVLIVLLGGLYLSVTAQYLPGGLALVGFFVLIVVAGVIFWKRIVNIQSRLELLFMESFNKRAETEEPQRRQKTLEEIKRQYPWPVSIRDVLVKANAAACGKRISDLDLRRQTRASIIALGRAGQVQYDPGPGTVIFPLDHLYLFGSEEETRLATELLQSERSEPAEANGTPTFTIETIYLDRDSEIADKTLAGSNLRKVYGVTVLGIQRGQKRITGPLPDEILRPGDVLYVIGNSEGIRRFQEHHHAASESLEIAPTAG</sequence>
<feature type="transmembrane region" description="Helical" evidence="8">
    <location>
        <begin position="360"/>
        <end position="384"/>
    </location>
</feature>
<feature type="transmembrane region" description="Helical" evidence="8">
    <location>
        <begin position="538"/>
        <end position="560"/>
    </location>
</feature>
<dbReference type="Pfam" id="PF00999">
    <property type="entry name" value="Na_H_Exchanger"/>
    <property type="match status" value="1"/>
</dbReference>
<evidence type="ECO:0000313" key="11">
    <source>
        <dbReference type="Proteomes" id="UP000546464"/>
    </source>
</evidence>
<feature type="transmembrane region" description="Helical" evidence="8">
    <location>
        <begin position="425"/>
        <end position="446"/>
    </location>
</feature>
<dbReference type="GO" id="GO:1902600">
    <property type="term" value="P:proton transmembrane transport"/>
    <property type="evidence" value="ECO:0007669"/>
    <property type="project" value="InterPro"/>
</dbReference>
<feature type="transmembrane region" description="Helical" evidence="8">
    <location>
        <begin position="273"/>
        <end position="291"/>
    </location>
</feature>
<feature type="transmembrane region" description="Helical" evidence="8">
    <location>
        <begin position="31"/>
        <end position="47"/>
    </location>
</feature>
<feature type="domain" description="RCK C-terminal" evidence="9">
    <location>
        <begin position="683"/>
        <end position="767"/>
    </location>
</feature>
<protein>
    <submittedName>
        <fullName evidence="10">Cation:proton antiporter</fullName>
    </submittedName>
</protein>
<keyword evidence="5 8" id="KW-0812">Transmembrane</keyword>
<keyword evidence="11" id="KW-1185">Reference proteome</keyword>
<dbReference type="EMBL" id="JACHVB010000012">
    <property type="protein sequence ID" value="MBC2593159.1"/>
    <property type="molecule type" value="Genomic_DNA"/>
</dbReference>
<dbReference type="InterPro" id="IPR006153">
    <property type="entry name" value="Cation/H_exchanger_TM"/>
</dbReference>
<dbReference type="GO" id="GO:0006813">
    <property type="term" value="P:potassium ion transport"/>
    <property type="evidence" value="ECO:0007669"/>
    <property type="project" value="UniProtKB-KW"/>
</dbReference>
<accession>A0A842HAJ9</accession>
<evidence type="ECO:0000256" key="4">
    <source>
        <dbReference type="ARBA" id="ARBA00022538"/>
    </source>
</evidence>
<dbReference type="Pfam" id="PF02080">
    <property type="entry name" value="TrkA_C"/>
    <property type="match status" value="2"/>
</dbReference>
<evidence type="ECO:0000256" key="6">
    <source>
        <dbReference type="ARBA" id="ARBA00022989"/>
    </source>
</evidence>
<evidence type="ECO:0000256" key="2">
    <source>
        <dbReference type="ARBA" id="ARBA00005551"/>
    </source>
</evidence>
<dbReference type="AlphaFoldDB" id="A0A842HAJ9"/>
<evidence type="ECO:0000256" key="5">
    <source>
        <dbReference type="ARBA" id="ARBA00022692"/>
    </source>
</evidence>
<organism evidence="10 11">
    <name type="scientific">Ruficoccus amylovorans</name>
    <dbReference type="NCBI Taxonomy" id="1804625"/>
    <lineage>
        <taxon>Bacteria</taxon>
        <taxon>Pseudomonadati</taxon>
        <taxon>Verrucomicrobiota</taxon>
        <taxon>Opitutia</taxon>
        <taxon>Puniceicoccales</taxon>
        <taxon>Cerasicoccaceae</taxon>
        <taxon>Ruficoccus</taxon>
    </lineage>
</organism>
<keyword evidence="4" id="KW-0633">Potassium transport</keyword>
<dbReference type="InterPro" id="IPR036721">
    <property type="entry name" value="RCK_C_sf"/>
</dbReference>
<dbReference type="InterPro" id="IPR006037">
    <property type="entry name" value="RCK_C"/>
</dbReference>
<dbReference type="PANTHER" id="PTHR42751">
    <property type="entry name" value="SODIUM/HYDROGEN EXCHANGER FAMILY/TRKA DOMAIN PROTEIN"/>
    <property type="match status" value="1"/>
</dbReference>
<evidence type="ECO:0000256" key="7">
    <source>
        <dbReference type="ARBA" id="ARBA00023136"/>
    </source>
</evidence>
<dbReference type="InterPro" id="IPR038770">
    <property type="entry name" value="Na+/solute_symporter_sf"/>
</dbReference>
<evidence type="ECO:0000256" key="8">
    <source>
        <dbReference type="SAM" id="Phobius"/>
    </source>
</evidence>
<evidence type="ECO:0000256" key="3">
    <source>
        <dbReference type="ARBA" id="ARBA00022448"/>
    </source>
</evidence>
<dbReference type="Proteomes" id="UP000546464">
    <property type="component" value="Unassembled WGS sequence"/>
</dbReference>
<feature type="domain" description="RCK C-terminal" evidence="9">
    <location>
        <begin position="595"/>
        <end position="679"/>
    </location>
</feature>
<evidence type="ECO:0000256" key="1">
    <source>
        <dbReference type="ARBA" id="ARBA00004141"/>
    </source>
</evidence>
<gene>
    <name evidence="10" type="ORF">H5P28_02690</name>
</gene>
<feature type="transmembrane region" description="Helical" evidence="8">
    <location>
        <begin position="297"/>
        <end position="319"/>
    </location>
</feature>
<keyword evidence="7 8" id="KW-0472">Membrane</keyword>
<feature type="transmembrane region" description="Helical" evidence="8">
    <location>
        <begin position="220"/>
        <end position="238"/>
    </location>
</feature>
<name>A0A842HAJ9_9BACT</name>
<comment type="subcellular location">
    <subcellularLocation>
        <location evidence="1">Membrane</location>
        <topology evidence="1">Multi-pass membrane protein</topology>
    </subcellularLocation>
</comment>
<dbReference type="GO" id="GO:0016020">
    <property type="term" value="C:membrane"/>
    <property type="evidence" value="ECO:0007669"/>
    <property type="project" value="UniProtKB-SubCell"/>
</dbReference>
<proteinExistence type="inferred from homology"/>
<keyword evidence="3" id="KW-0813">Transport</keyword>
<evidence type="ECO:0000313" key="10">
    <source>
        <dbReference type="EMBL" id="MBC2593159.1"/>
    </source>
</evidence>
<feature type="transmembrane region" description="Helical" evidence="8">
    <location>
        <begin position="89"/>
        <end position="113"/>
    </location>
</feature>
<dbReference type="Gene3D" id="1.20.1530.20">
    <property type="match status" value="1"/>
</dbReference>
<dbReference type="RefSeq" id="WP_185674152.1">
    <property type="nucleotide sequence ID" value="NZ_JACHVB010000012.1"/>
</dbReference>
<feature type="transmembrane region" description="Helical" evidence="8">
    <location>
        <begin position="466"/>
        <end position="493"/>
    </location>
</feature>
<comment type="caution">
    <text evidence="10">The sequence shown here is derived from an EMBL/GenBank/DDBJ whole genome shotgun (WGS) entry which is preliminary data.</text>
</comment>
<dbReference type="PROSITE" id="PS51202">
    <property type="entry name" value="RCK_C"/>
    <property type="match status" value="2"/>
</dbReference>
<dbReference type="Gene3D" id="3.30.70.1450">
    <property type="entry name" value="Regulator of K+ conductance, C-terminal domain"/>
    <property type="match status" value="2"/>
</dbReference>
<dbReference type="GO" id="GO:0015297">
    <property type="term" value="F:antiporter activity"/>
    <property type="evidence" value="ECO:0007669"/>
    <property type="project" value="InterPro"/>
</dbReference>
<feature type="transmembrane region" description="Helical" evidence="8">
    <location>
        <begin position="180"/>
        <end position="200"/>
    </location>
</feature>